<dbReference type="Gene3D" id="3.30.360.10">
    <property type="entry name" value="Dihydrodipicolinate Reductase, domain 2"/>
    <property type="match status" value="1"/>
</dbReference>
<evidence type="ECO:0000256" key="1">
    <source>
        <dbReference type="ARBA" id="ARBA00010928"/>
    </source>
</evidence>
<comment type="similarity">
    <text evidence="1">Belongs to the Gfo/Idh/MocA family.</text>
</comment>
<dbReference type="Pfam" id="PF02894">
    <property type="entry name" value="GFO_IDH_MocA_C"/>
    <property type="match status" value="1"/>
</dbReference>
<dbReference type="InterPro" id="IPR000683">
    <property type="entry name" value="Gfo/Idh/MocA-like_OxRdtase_N"/>
</dbReference>
<reference evidence="4 5" key="1">
    <citation type="journal article" date="2019" name="Int. J. Syst. Evol. Microbiol.">
        <title>The Global Catalogue of Microorganisms (GCM) 10K type strain sequencing project: providing services to taxonomists for standard genome sequencing and annotation.</title>
        <authorList>
            <consortium name="The Broad Institute Genomics Platform"/>
            <consortium name="The Broad Institute Genome Sequencing Center for Infectious Disease"/>
            <person name="Wu L."/>
            <person name="Ma J."/>
        </authorList>
    </citation>
    <scope>NUCLEOTIDE SEQUENCE [LARGE SCALE GENOMIC DNA]</scope>
    <source>
        <strain evidence="4 5">JCM 16009</strain>
    </source>
</reference>
<feature type="domain" description="Gfo/Idh/MocA-like oxidoreductase N-terminal" evidence="2">
    <location>
        <begin position="1"/>
        <end position="102"/>
    </location>
</feature>
<proteinExistence type="inferred from homology"/>
<dbReference type="PANTHER" id="PTHR43593:SF1">
    <property type="entry name" value="INOSITOL 2-DEHYDROGENASE"/>
    <property type="match status" value="1"/>
</dbReference>
<evidence type="ECO:0000259" key="2">
    <source>
        <dbReference type="Pfam" id="PF01408"/>
    </source>
</evidence>
<name>A0ABN2NJX1_9PSEU</name>
<dbReference type="Gene3D" id="3.40.50.720">
    <property type="entry name" value="NAD(P)-binding Rossmann-like Domain"/>
    <property type="match status" value="1"/>
</dbReference>
<protein>
    <submittedName>
        <fullName evidence="4">Gfo/Idh/MocA family oxidoreductase</fullName>
    </submittedName>
</protein>
<accession>A0ABN2NJX1</accession>
<evidence type="ECO:0000313" key="4">
    <source>
        <dbReference type="EMBL" id="GAA1870052.1"/>
    </source>
</evidence>
<gene>
    <name evidence="4" type="ORF">GCM10009836_58320</name>
</gene>
<dbReference type="InterPro" id="IPR050424">
    <property type="entry name" value="Gfo-Idh-MocA_inositol_DH"/>
</dbReference>
<dbReference type="PANTHER" id="PTHR43593">
    <property type="match status" value="1"/>
</dbReference>
<dbReference type="SUPFAM" id="SSF51735">
    <property type="entry name" value="NAD(P)-binding Rossmann-fold domains"/>
    <property type="match status" value="1"/>
</dbReference>
<sequence length="309" mass="32279">MIGAGIMGADHVTTLHGMVSGAEVAIVADIDLDRATAAAARAGAEATTDPASVIAESDAVIIASHDSTHAELTLACLDAGRPVLCEKPLAPTVADCEKIVAADSGGLVSLGFMRRFDPTHVALKAAIPQIGQPLVVHCVSRNVSSGPGSTSASLITNSAIHEFDSVPWLLDSPIVEVSWHAGRSAHGELQDPQIMLLRNDNGVLTTLEVFLNARHGYVTRCEIVGDEGALTLPEPPQVIVDSGLRRATEYAADWRPRYADAYRVELQAWVDALAAGAPTPLATAADGLRATAVAEAMIQSMKDGRTVTV</sequence>
<dbReference type="InterPro" id="IPR004104">
    <property type="entry name" value="Gfo/Idh/MocA-like_OxRdtase_C"/>
</dbReference>
<dbReference type="Pfam" id="PF01408">
    <property type="entry name" value="GFO_IDH_MocA"/>
    <property type="match status" value="1"/>
</dbReference>
<dbReference type="Proteomes" id="UP001500449">
    <property type="component" value="Unassembled WGS sequence"/>
</dbReference>
<evidence type="ECO:0000313" key="5">
    <source>
        <dbReference type="Proteomes" id="UP001500449"/>
    </source>
</evidence>
<evidence type="ECO:0000259" key="3">
    <source>
        <dbReference type="Pfam" id="PF02894"/>
    </source>
</evidence>
<dbReference type="SUPFAM" id="SSF55347">
    <property type="entry name" value="Glyceraldehyde-3-phosphate dehydrogenase-like, C-terminal domain"/>
    <property type="match status" value="1"/>
</dbReference>
<organism evidence="4 5">
    <name type="scientific">Pseudonocardia ailaonensis</name>
    <dbReference type="NCBI Taxonomy" id="367279"/>
    <lineage>
        <taxon>Bacteria</taxon>
        <taxon>Bacillati</taxon>
        <taxon>Actinomycetota</taxon>
        <taxon>Actinomycetes</taxon>
        <taxon>Pseudonocardiales</taxon>
        <taxon>Pseudonocardiaceae</taxon>
        <taxon>Pseudonocardia</taxon>
    </lineage>
</organism>
<dbReference type="EMBL" id="BAAAQK010000024">
    <property type="protein sequence ID" value="GAA1870052.1"/>
    <property type="molecule type" value="Genomic_DNA"/>
</dbReference>
<dbReference type="InterPro" id="IPR036291">
    <property type="entry name" value="NAD(P)-bd_dom_sf"/>
</dbReference>
<keyword evidence="5" id="KW-1185">Reference proteome</keyword>
<comment type="caution">
    <text evidence="4">The sequence shown here is derived from an EMBL/GenBank/DDBJ whole genome shotgun (WGS) entry which is preliminary data.</text>
</comment>
<feature type="domain" description="Gfo/Idh/MocA-like oxidoreductase C-terminal" evidence="3">
    <location>
        <begin position="129"/>
        <end position="309"/>
    </location>
</feature>